<name>A0ABT0UWI7_9ACTN</name>
<reference evidence="1" key="1">
    <citation type="submission" date="2022-06" db="EMBL/GenBank/DDBJ databases">
        <title>Genome public.</title>
        <authorList>
            <person name="Sun Q."/>
        </authorList>
    </citation>
    <scope>NUCLEOTIDE SEQUENCE</scope>
    <source>
        <strain evidence="1">CWNU-1</strain>
    </source>
</reference>
<dbReference type="RefSeq" id="WP_250922927.1">
    <property type="nucleotide sequence ID" value="NZ_JAMQAW010000042.1"/>
</dbReference>
<proteinExistence type="predicted"/>
<sequence>MKYEYRHPDADVTFSWDGWMQVMIRTGLSVPWGAYSDRFDIREPDLRIKNFFNDGAYDPSVHFVPRTQQAFETVCNDFFEGRQIGAGLRDYTQHPWTSRSWGWSMGAMEFRYTGGTHIEMTPAEQNSWKPVIELAASGRIVPQLTTKWLMGRCSGWELAAFEALGVTGASKDFDRARTDWVQKHRRPYGKECIAGNWQEWIYEAMRSGWLTGRVNEWTDLGGYERHVGSHPWHAQRTDVDGKRWNFTWKGAPHAYVYRSGLGQPLPEKDHLWVLRPQTQSGDQDVFEWLDQQADEWVNIRPTLKS</sequence>
<keyword evidence="2" id="KW-1185">Reference proteome</keyword>
<evidence type="ECO:0000313" key="2">
    <source>
        <dbReference type="Proteomes" id="UP001431429"/>
    </source>
</evidence>
<dbReference type="EMBL" id="JAMQAW010000042">
    <property type="protein sequence ID" value="MCM2392601.1"/>
    <property type="molecule type" value="Genomic_DNA"/>
</dbReference>
<organism evidence="1 2">
    <name type="scientific">Streptomyces albipurpureus</name>
    <dbReference type="NCBI Taxonomy" id="2897419"/>
    <lineage>
        <taxon>Bacteria</taxon>
        <taxon>Bacillati</taxon>
        <taxon>Actinomycetota</taxon>
        <taxon>Actinomycetes</taxon>
        <taxon>Kitasatosporales</taxon>
        <taxon>Streptomycetaceae</taxon>
        <taxon>Streptomyces</taxon>
    </lineage>
</organism>
<gene>
    <name evidence="1" type="ORF">NBG84_30685</name>
</gene>
<protein>
    <submittedName>
        <fullName evidence="1">Uncharacterized protein</fullName>
    </submittedName>
</protein>
<comment type="caution">
    <text evidence="1">The sequence shown here is derived from an EMBL/GenBank/DDBJ whole genome shotgun (WGS) entry which is preliminary data.</text>
</comment>
<evidence type="ECO:0000313" key="1">
    <source>
        <dbReference type="EMBL" id="MCM2392601.1"/>
    </source>
</evidence>
<accession>A0ABT0UWI7</accession>
<dbReference type="Proteomes" id="UP001431429">
    <property type="component" value="Unassembled WGS sequence"/>
</dbReference>